<sequence length="120" mass="13006">MGSGKIVDGANDYDLQVKMRESGSFAKPPYLASETGFSPTFSDIMQVPSFPGPMRGMQNFQYSNSPASTSSNNTTYNASLANNGNCSSSMSKQTNTEQRVTNPVTADTMFNARMNRGTMF</sequence>
<feature type="region of interest" description="Disordered" evidence="1">
    <location>
        <begin position="50"/>
        <end position="104"/>
    </location>
</feature>
<protein>
    <submittedName>
        <fullName evidence="2">Uncharacterized protein</fullName>
    </submittedName>
</protein>
<dbReference type="EMBL" id="UYRU01002102">
    <property type="protein sequence ID" value="VDK33382.1"/>
    <property type="molecule type" value="Genomic_DNA"/>
</dbReference>
<keyword evidence="3" id="KW-1185">Reference proteome</keyword>
<evidence type="ECO:0000313" key="3">
    <source>
        <dbReference type="Proteomes" id="UP000281553"/>
    </source>
</evidence>
<dbReference type="Proteomes" id="UP000281553">
    <property type="component" value="Unassembled WGS sequence"/>
</dbReference>
<feature type="compositionally biased region" description="Polar residues" evidence="1">
    <location>
        <begin position="84"/>
        <end position="104"/>
    </location>
</feature>
<dbReference type="AlphaFoldDB" id="A0A3P6P9Z2"/>
<feature type="compositionally biased region" description="Low complexity" evidence="1">
    <location>
        <begin position="63"/>
        <end position="83"/>
    </location>
</feature>
<gene>
    <name evidence="2" type="ORF">DILT_LOCUS493</name>
</gene>
<accession>A0A3P6P9Z2</accession>
<evidence type="ECO:0000256" key="1">
    <source>
        <dbReference type="SAM" id="MobiDB-lite"/>
    </source>
</evidence>
<name>A0A3P6P9Z2_DIBLA</name>
<evidence type="ECO:0000313" key="2">
    <source>
        <dbReference type="EMBL" id="VDK33382.1"/>
    </source>
</evidence>
<reference evidence="2 3" key="1">
    <citation type="submission" date="2018-11" db="EMBL/GenBank/DDBJ databases">
        <authorList>
            <consortium name="Pathogen Informatics"/>
        </authorList>
    </citation>
    <scope>NUCLEOTIDE SEQUENCE [LARGE SCALE GENOMIC DNA]</scope>
</reference>
<proteinExistence type="predicted"/>
<organism evidence="2 3">
    <name type="scientific">Dibothriocephalus latus</name>
    <name type="common">Fish tapeworm</name>
    <name type="synonym">Diphyllobothrium latum</name>
    <dbReference type="NCBI Taxonomy" id="60516"/>
    <lineage>
        <taxon>Eukaryota</taxon>
        <taxon>Metazoa</taxon>
        <taxon>Spiralia</taxon>
        <taxon>Lophotrochozoa</taxon>
        <taxon>Platyhelminthes</taxon>
        <taxon>Cestoda</taxon>
        <taxon>Eucestoda</taxon>
        <taxon>Diphyllobothriidea</taxon>
        <taxon>Diphyllobothriidae</taxon>
        <taxon>Dibothriocephalus</taxon>
    </lineage>
</organism>